<evidence type="ECO:0000313" key="1">
    <source>
        <dbReference type="EMBL" id="NKE72958.1"/>
    </source>
</evidence>
<dbReference type="EMBL" id="VTOW01000004">
    <property type="protein sequence ID" value="NKE72958.1"/>
    <property type="molecule type" value="Genomic_DNA"/>
</dbReference>
<evidence type="ECO:0000313" key="2">
    <source>
        <dbReference type="Proteomes" id="UP000534783"/>
    </source>
</evidence>
<dbReference type="Proteomes" id="UP000534783">
    <property type="component" value="Unassembled WGS sequence"/>
</dbReference>
<dbReference type="AlphaFoldDB" id="A0A7X6DT71"/>
<protein>
    <submittedName>
        <fullName evidence="1">Uncharacterized protein</fullName>
    </submittedName>
</protein>
<reference evidence="1 2" key="1">
    <citation type="journal article" date="2020" name="Nature">
        <title>Bacterial chemolithoautotrophy via manganese oxidation.</title>
        <authorList>
            <person name="Yu H."/>
            <person name="Leadbetter J.R."/>
        </authorList>
    </citation>
    <scope>NUCLEOTIDE SEQUENCE [LARGE SCALE GENOMIC DNA]</scope>
    <source>
        <strain evidence="1 2">Mn-1</strain>
    </source>
</reference>
<comment type="caution">
    <text evidence="1">The sequence shown here is derived from an EMBL/GenBank/DDBJ whole genome shotgun (WGS) entry which is preliminary data.</text>
</comment>
<organism evidence="1 2">
    <name type="scientific">Candidatus Manganitrophus noduliformans</name>
    <dbReference type="NCBI Taxonomy" id="2606439"/>
    <lineage>
        <taxon>Bacteria</taxon>
        <taxon>Pseudomonadati</taxon>
        <taxon>Nitrospirota</taxon>
        <taxon>Nitrospiria</taxon>
        <taxon>Candidatus Troglogloeales</taxon>
        <taxon>Candidatus Manganitrophaceae</taxon>
        <taxon>Candidatus Manganitrophus</taxon>
    </lineage>
</organism>
<name>A0A7X6DT71_9BACT</name>
<dbReference type="RefSeq" id="WP_168062887.1">
    <property type="nucleotide sequence ID" value="NZ_VTOW01000004.1"/>
</dbReference>
<gene>
    <name evidence="1" type="ORF">MNODULE_19580</name>
</gene>
<keyword evidence="2" id="KW-1185">Reference proteome</keyword>
<proteinExistence type="predicted"/>
<accession>A0A7X6DT71</accession>
<sequence>MLLLILRPPDLHAIHFVINSSERIQREHGPLKLGMALPDFLQAVKSKEAAVEIGQFEEEKRFHADPALFAPAASDVLADFFKGQLFRIEINYRPVDKGSSAVDELKAQITARYGPPRINSLPGADLFFWDDGKTRLILERDELEEGIGYSTTYLDNDLFHQASHERVRKETDGKSSYGRK</sequence>